<dbReference type="PANTHER" id="PTHR35091">
    <property type="entry name" value="FLAGELLAR PROTEIN FLIL"/>
    <property type="match status" value="1"/>
</dbReference>
<evidence type="ECO:0000256" key="6">
    <source>
        <dbReference type="ARBA" id="ARBA00022692"/>
    </source>
</evidence>
<dbReference type="GO" id="GO:0071978">
    <property type="term" value="P:bacterial-type flagellum-dependent swarming motility"/>
    <property type="evidence" value="ECO:0007669"/>
    <property type="project" value="TreeGrafter"/>
</dbReference>
<dbReference type="AlphaFoldDB" id="A0A545U802"/>
<comment type="caution">
    <text evidence="12">The sequence shown here is derived from an EMBL/GenBank/DDBJ whole genome shotgun (WGS) entry which is preliminary data.</text>
</comment>
<evidence type="ECO:0000256" key="5">
    <source>
        <dbReference type="ARBA" id="ARBA00022500"/>
    </source>
</evidence>
<evidence type="ECO:0000256" key="1">
    <source>
        <dbReference type="ARBA" id="ARBA00002254"/>
    </source>
</evidence>
<keyword evidence="7 10" id="KW-0283">Flagellar rotation</keyword>
<comment type="subcellular location">
    <subcellularLocation>
        <location evidence="10">Cell inner membrane</location>
    </subcellularLocation>
    <subcellularLocation>
        <location evidence="2">Cell membrane</location>
        <topology evidence="2">Single-pass membrane protein</topology>
    </subcellularLocation>
</comment>
<name>A0A545U802_9GAMM</name>
<comment type="similarity">
    <text evidence="3 10">Belongs to the FliL family.</text>
</comment>
<evidence type="ECO:0000256" key="3">
    <source>
        <dbReference type="ARBA" id="ARBA00008281"/>
    </source>
</evidence>
<sequence length="142" mass="16557">MIRKLRSLILLCSLLFSMTAKSAEETATEEPEENKLPLMYYQIAPNILTFYQSTGRKIGYIVVQVQIVVRGQDDFDLIDLHLPLMQDALIDFFNRQDKKTIEDLTQRESLRQQATQRIAEVIQDEVGRNIVENVLFTQYVFQ</sequence>
<keyword evidence="5 10" id="KW-0145">Chemotaxis</keyword>
<comment type="function">
    <text evidence="1 10">Controls the rotational direction of flagella during chemotaxis.</text>
</comment>
<evidence type="ECO:0000256" key="8">
    <source>
        <dbReference type="ARBA" id="ARBA00022989"/>
    </source>
</evidence>
<dbReference type="GO" id="GO:0005886">
    <property type="term" value="C:plasma membrane"/>
    <property type="evidence" value="ECO:0007669"/>
    <property type="project" value="UniProtKB-SubCell"/>
</dbReference>
<evidence type="ECO:0000256" key="10">
    <source>
        <dbReference type="RuleBase" id="RU364125"/>
    </source>
</evidence>
<reference evidence="12 13" key="1">
    <citation type="submission" date="2019-07" db="EMBL/GenBank/DDBJ databases">
        <title>Draft genome for Aliikangiella sp. M105.</title>
        <authorList>
            <person name="Wang G."/>
        </authorList>
    </citation>
    <scope>NUCLEOTIDE SEQUENCE [LARGE SCALE GENOMIC DNA]</scope>
    <source>
        <strain evidence="12 13">M105</strain>
    </source>
</reference>
<keyword evidence="11" id="KW-0732">Signal</keyword>
<evidence type="ECO:0000256" key="11">
    <source>
        <dbReference type="SAM" id="SignalP"/>
    </source>
</evidence>
<proteinExistence type="inferred from homology"/>
<dbReference type="OrthoDB" id="7063251at2"/>
<dbReference type="EMBL" id="VIKS01000012">
    <property type="protein sequence ID" value="TQV85591.1"/>
    <property type="molecule type" value="Genomic_DNA"/>
</dbReference>
<keyword evidence="9 10" id="KW-0472">Membrane</keyword>
<protein>
    <recommendedName>
        <fullName evidence="10">Flagellar protein FliL</fullName>
    </recommendedName>
</protein>
<dbReference type="PANTHER" id="PTHR35091:SF5">
    <property type="entry name" value="FLAGELLAR PROTEIN FLIL"/>
    <property type="match status" value="1"/>
</dbReference>
<evidence type="ECO:0000256" key="9">
    <source>
        <dbReference type="ARBA" id="ARBA00023136"/>
    </source>
</evidence>
<keyword evidence="6" id="KW-0812">Transmembrane</keyword>
<accession>A0A545U802</accession>
<organism evidence="12 13">
    <name type="scientific">Aliikangiella coralliicola</name>
    <dbReference type="NCBI Taxonomy" id="2592383"/>
    <lineage>
        <taxon>Bacteria</taxon>
        <taxon>Pseudomonadati</taxon>
        <taxon>Pseudomonadota</taxon>
        <taxon>Gammaproteobacteria</taxon>
        <taxon>Oceanospirillales</taxon>
        <taxon>Pleioneaceae</taxon>
        <taxon>Aliikangiella</taxon>
    </lineage>
</organism>
<dbReference type="Proteomes" id="UP000315439">
    <property type="component" value="Unassembled WGS sequence"/>
</dbReference>
<keyword evidence="8" id="KW-1133">Transmembrane helix</keyword>
<dbReference type="InterPro" id="IPR005503">
    <property type="entry name" value="FliL"/>
</dbReference>
<dbReference type="GO" id="GO:0009425">
    <property type="term" value="C:bacterial-type flagellum basal body"/>
    <property type="evidence" value="ECO:0007669"/>
    <property type="project" value="InterPro"/>
</dbReference>
<dbReference type="Pfam" id="PF03748">
    <property type="entry name" value="FliL"/>
    <property type="match status" value="1"/>
</dbReference>
<evidence type="ECO:0000256" key="4">
    <source>
        <dbReference type="ARBA" id="ARBA00022475"/>
    </source>
</evidence>
<feature type="signal peptide" evidence="11">
    <location>
        <begin position="1"/>
        <end position="22"/>
    </location>
</feature>
<keyword evidence="10" id="KW-0997">Cell inner membrane</keyword>
<evidence type="ECO:0000256" key="7">
    <source>
        <dbReference type="ARBA" id="ARBA00022779"/>
    </source>
</evidence>
<evidence type="ECO:0000313" key="13">
    <source>
        <dbReference type="Proteomes" id="UP000315439"/>
    </source>
</evidence>
<keyword evidence="13" id="KW-1185">Reference proteome</keyword>
<dbReference type="GO" id="GO:0006935">
    <property type="term" value="P:chemotaxis"/>
    <property type="evidence" value="ECO:0007669"/>
    <property type="project" value="UniProtKB-KW"/>
</dbReference>
<evidence type="ECO:0000313" key="12">
    <source>
        <dbReference type="EMBL" id="TQV85591.1"/>
    </source>
</evidence>
<feature type="chain" id="PRO_5021957292" description="Flagellar protein FliL" evidence="11">
    <location>
        <begin position="23"/>
        <end position="142"/>
    </location>
</feature>
<gene>
    <name evidence="12" type="ORF">FLL46_20780</name>
</gene>
<evidence type="ECO:0000256" key="2">
    <source>
        <dbReference type="ARBA" id="ARBA00004162"/>
    </source>
</evidence>
<keyword evidence="4" id="KW-1003">Cell membrane</keyword>